<sequence>MPMSELPLAERIARVLAGAALSKNADGSNGSAAKDVDDHWKDHLNQAMAVLHTMREPDHLMAEAGDPQVWTRMVEAAIQDAE</sequence>
<accession>A0ABT0RKB9</accession>
<evidence type="ECO:0000313" key="1">
    <source>
        <dbReference type="EMBL" id="MCL6682897.1"/>
    </source>
</evidence>
<proteinExistence type="predicted"/>
<dbReference type="RefSeq" id="WP_249846839.1">
    <property type="nucleotide sequence ID" value="NZ_JAMGBD010000001.1"/>
</dbReference>
<gene>
    <name evidence="1" type="ORF">LZ536_03140</name>
</gene>
<evidence type="ECO:0000313" key="2">
    <source>
        <dbReference type="Proteomes" id="UP001165363"/>
    </source>
</evidence>
<comment type="caution">
    <text evidence="1">The sequence shown here is derived from an EMBL/GenBank/DDBJ whole genome shotgun (WGS) entry which is preliminary data.</text>
</comment>
<name>A0ABT0RKB9_9SPHN</name>
<dbReference type="EMBL" id="JAMGBD010000001">
    <property type="protein sequence ID" value="MCL6682897.1"/>
    <property type="molecule type" value="Genomic_DNA"/>
</dbReference>
<reference evidence="1" key="1">
    <citation type="submission" date="2022-05" db="EMBL/GenBank/DDBJ databases">
        <authorList>
            <person name="Jo J.-H."/>
            <person name="Im W.-T."/>
        </authorList>
    </citation>
    <scope>NUCLEOTIDE SEQUENCE</scope>
    <source>
        <strain evidence="1">SE158</strain>
    </source>
</reference>
<dbReference type="Proteomes" id="UP001165363">
    <property type="component" value="Unassembled WGS sequence"/>
</dbReference>
<protein>
    <submittedName>
        <fullName evidence="1">Uncharacterized protein</fullName>
    </submittedName>
</protein>
<keyword evidence="2" id="KW-1185">Reference proteome</keyword>
<organism evidence="1 2">
    <name type="scientific">Sphingomonas alba</name>
    <dbReference type="NCBI Taxonomy" id="2908208"/>
    <lineage>
        <taxon>Bacteria</taxon>
        <taxon>Pseudomonadati</taxon>
        <taxon>Pseudomonadota</taxon>
        <taxon>Alphaproteobacteria</taxon>
        <taxon>Sphingomonadales</taxon>
        <taxon>Sphingomonadaceae</taxon>
        <taxon>Sphingomonas</taxon>
    </lineage>
</organism>